<sequence>MTRKIAVSLPDEQVEMIQRAVQQGRAASVSGFISQAVARADREDSLRLLLEELDRDLGAVSAEDLAWADRELGLA</sequence>
<name>A0A3P1T511_9ACTN</name>
<protein>
    <submittedName>
        <fullName evidence="1">Toxin-antitoxin system antitoxin subunit</fullName>
    </submittedName>
</protein>
<proteinExistence type="predicted"/>
<dbReference type="AlphaFoldDB" id="A0A3P1T511"/>
<comment type="caution">
    <text evidence="1">The sequence shown here is derived from an EMBL/GenBank/DDBJ whole genome shotgun (WGS) entry which is preliminary data.</text>
</comment>
<reference evidence="1 2" key="1">
    <citation type="submission" date="2018-11" db="EMBL/GenBank/DDBJ databases">
        <title>Genomes From Bacteria Associated with the Canine Oral Cavity: a Test Case for Automated Genome-Based Taxonomic Assignment.</title>
        <authorList>
            <person name="Coil D.A."/>
            <person name="Jospin G."/>
            <person name="Darling A.E."/>
            <person name="Wallis C."/>
            <person name="Davis I.J."/>
            <person name="Harris S."/>
            <person name="Eisen J.A."/>
            <person name="Holcombe L.J."/>
            <person name="O'Flynn C."/>
        </authorList>
    </citation>
    <scope>NUCLEOTIDE SEQUENCE [LARGE SCALE GENOMIC DNA]</scope>
    <source>
        <strain evidence="1 2">OH887_COT-365</strain>
    </source>
</reference>
<dbReference type="GO" id="GO:0006355">
    <property type="term" value="P:regulation of DNA-templated transcription"/>
    <property type="evidence" value="ECO:0007669"/>
    <property type="project" value="InterPro"/>
</dbReference>
<dbReference type="EMBL" id="RQZG01000011">
    <property type="protein sequence ID" value="RRD04414.1"/>
    <property type="molecule type" value="Genomic_DNA"/>
</dbReference>
<dbReference type="InterPro" id="IPR010985">
    <property type="entry name" value="Ribbon_hlx_hlx"/>
</dbReference>
<dbReference type="SUPFAM" id="SSF47598">
    <property type="entry name" value="Ribbon-helix-helix"/>
    <property type="match status" value="1"/>
</dbReference>
<accession>A0A3P1T511</accession>
<dbReference type="Proteomes" id="UP000280819">
    <property type="component" value="Unassembled WGS sequence"/>
</dbReference>
<evidence type="ECO:0000313" key="1">
    <source>
        <dbReference type="EMBL" id="RRD04414.1"/>
    </source>
</evidence>
<gene>
    <name evidence="1" type="ORF">EII34_10140</name>
</gene>
<organism evidence="1 2">
    <name type="scientific">Arachnia propionica</name>
    <dbReference type="NCBI Taxonomy" id="1750"/>
    <lineage>
        <taxon>Bacteria</taxon>
        <taxon>Bacillati</taxon>
        <taxon>Actinomycetota</taxon>
        <taxon>Actinomycetes</taxon>
        <taxon>Propionibacteriales</taxon>
        <taxon>Propionibacteriaceae</taxon>
        <taxon>Arachnia</taxon>
    </lineage>
</organism>
<dbReference type="RefSeq" id="WP_124845044.1">
    <property type="nucleotide sequence ID" value="NZ_RQZG01000011.1"/>
</dbReference>
<dbReference type="OrthoDB" id="3541837at2"/>
<evidence type="ECO:0000313" key="2">
    <source>
        <dbReference type="Proteomes" id="UP000280819"/>
    </source>
</evidence>